<gene>
    <name evidence="2" type="ORF">GPM918_LOCUS31269</name>
    <name evidence="3" type="ORF">SRO942_LOCUS31906</name>
</gene>
<accession>A0A815HY56</accession>
<evidence type="ECO:0000313" key="4">
    <source>
        <dbReference type="Proteomes" id="UP000663829"/>
    </source>
</evidence>
<dbReference type="Proteomes" id="UP000681722">
    <property type="component" value="Unassembled WGS sequence"/>
</dbReference>
<keyword evidence="1" id="KW-0175">Coiled coil</keyword>
<sequence>MLRFILNNAFFALGKKYYKQIKGGAMGSAVTQVLADVYMMEWESDILAMQLDEKEIYDEIDNSLRAMERRFEELMQSLQQQFEMAVQPLKQQIQNAQGPVKRLGEEHQDRVNVLHKEKKRELKQLFN</sequence>
<proteinExistence type="predicted"/>
<dbReference type="Proteomes" id="UP000663829">
    <property type="component" value="Unassembled WGS sequence"/>
</dbReference>
<protein>
    <submittedName>
        <fullName evidence="2">Uncharacterized protein</fullName>
    </submittedName>
</protein>
<comment type="caution">
    <text evidence="2">The sequence shown here is derived from an EMBL/GenBank/DDBJ whole genome shotgun (WGS) entry which is preliminary data.</text>
</comment>
<dbReference type="EMBL" id="CAJNOQ010015296">
    <property type="protein sequence ID" value="CAF1358701.1"/>
    <property type="molecule type" value="Genomic_DNA"/>
</dbReference>
<name>A0A815HY56_9BILA</name>
<dbReference type="EMBL" id="CAJOBC010068707">
    <property type="protein sequence ID" value="CAF4235074.1"/>
    <property type="molecule type" value="Genomic_DNA"/>
</dbReference>
<feature type="coiled-coil region" evidence="1">
    <location>
        <begin position="57"/>
        <end position="84"/>
    </location>
</feature>
<feature type="non-terminal residue" evidence="2">
    <location>
        <position position="1"/>
    </location>
</feature>
<keyword evidence="4" id="KW-1185">Reference proteome</keyword>
<organism evidence="2 4">
    <name type="scientific">Didymodactylos carnosus</name>
    <dbReference type="NCBI Taxonomy" id="1234261"/>
    <lineage>
        <taxon>Eukaryota</taxon>
        <taxon>Metazoa</taxon>
        <taxon>Spiralia</taxon>
        <taxon>Gnathifera</taxon>
        <taxon>Rotifera</taxon>
        <taxon>Eurotatoria</taxon>
        <taxon>Bdelloidea</taxon>
        <taxon>Philodinida</taxon>
        <taxon>Philodinidae</taxon>
        <taxon>Didymodactylos</taxon>
    </lineage>
</organism>
<reference evidence="2" key="1">
    <citation type="submission" date="2021-02" db="EMBL/GenBank/DDBJ databases">
        <authorList>
            <person name="Nowell W R."/>
        </authorList>
    </citation>
    <scope>NUCLEOTIDE SEQUENCE</scope>
</reference>
<dbReference type="AlphaFoldDB" id="A0A815HY56"/>
<dbReference type="OrthoDB" id="6782675at2759"/>
<evidence type="ECO:0000313" key="2">
    <source>
        <dbReference type="EMBL" id="CAF1358701.1"/>
    </source>
</evidence>
<evidence type="ECO:0000256" key="1">
    <source>
        <dbReference type="SAM" id="Coils"/>
    </source>
</evidence>
<evidence type="ECO:0000313" key="3">
    <source>
        <dbReference type="EMBL" id="CAF4235074.1"/>
    </source>
</evidence>